<comment type="similarity">
    <text evidence="1">Belongs to the peptidase S33 family.</text>
</comment>
<evidence type="ECO:0000256" key="2">
    <source>
        <dbReference type="ARBA" id="ARBA00022801"/>
    </source>
</evidence>
<dbReference type="Pfam" id="PF00561">
    <property type="entry name" value="Abhydrolase_1"/>
    <property type="match status" value="1"/>
</dbReference>
<feature type="domain" description="AB hydrolase-1" evidence="4">
    <location>
        <begin position="81"/>
        <end position="434"/>
    </location>
</feature>
<evidence type="ECO:0000256" key="3">
    <source>
        <dbReference type="SAM" id="SignalP"/>
    </source>
</evidence>
<proteinExistence type="inferred from homology"/>
<dbReference type="EMBL" id="JACHHY010000023">
    <property type="protein sequence ID" value="MBB5020034.1"/>
    <property type="molecule type" value="Genomic_DNA"/>
</dbReference>
<dbReference type="Gene3D" id="3.40.50.1820">
    <property type="entry name" value="alpha/beta hydrolase"/>
    <property type="match status" value="1"/>
</dbReference>
<feature type="signal peptide" evidence="3">
    <location>
        <begin position="1"/>
        <end position="27"/>
    </location>
</feature>
<dbReference type="InterPro" id="IPR029058">
    <property type="entry name" value="AB_hydrolase_fold"/>
</dbReference>
<dbReference type="PANTHER" id="PTHR43798:SF27">
    <property type="entry name" value="HYDROLASE ALPHA_BETA HYDROLASE FOLD FAMILY"/>
    <property type="match status" value="1"/>
</dbReference>
<dbReference type="GO" id="GO:0008233">
    <property type="term" value="F:peptidase activity"/>
    <property type="evidence" value="ECO:0007669"/>
    <property type="project" value="InterPro"/>
</dbReference>
<evidence type="ECO:0000256" key="1">
    <source>
        <dbReference type="ARBA" id="ARBA00010088"/>
    </source>
</evidence>
<dbReference type="SUPFAM" id="SSF53474">
    <property type="entry name" value="alpha/beta-Hydrolases"/>
    <property type="match status" value="1"/>
</dbReference>
<reference evidence="5 6" key="1">
    <citation type="submission" date="2020-08" db="EMBL/GenBank/DDBJ databases">
        <title>Genomic Encyclopedia of Type Strains, Phase IV (KMG-IV): sequencing the most valuable type-strain genomes for metagenomic binning, comparative biology and taxonomic classification.</title>
        <authorList>
            <person name="Goeker M."/>
        </authorList>
    </citation>
    <scope>NUCLEOTIDE SEQUENCE [LARGE SCALE GENOMIC DNA]</scope>
    <source>
        <strain evidence="5 6">DSM 27165</strain>
    </source>
</reference>
<keyword evidence="6" id="KW-1185">Reference proteome</keyword>
<dbReference type="InterPro" id="IPR002410">
    <property type="entry name" value="Peptidase_S33"/>
</dbReference>
<accession>A0A840MLK2</accession>
<dbReference type="PRINTS" id="PR00793">
    <property type="entry name" value="PROAMNOPTASE"/>
</dbReference>
<sequence>MNKRSIPRWCRTVLAAWACTGATWAYASQAPLQFEPCRIDDIPGAVQCAKLDVPLAVGDHRQVSVQIVRLPALTRQPAPDPVLLLAGGPGQAASALGRLAQALGAVRRERDLLLVDQRGTGRSQPLDCKLPADADPLSDLLKDKLLPDEVLSCFASLREQAAHYTTHDYIRDLEAVRARLGIEQFNLWGGSYGTRVVQEYLRLHPERVRTAVMDGVVSSTTRLTADIAANNDARLHAVVVACQQSSSCHAAYPKLQQIVEQLPRQLQQKPIAVDLPHPLTGVQLKGQFSDISLASTLGVMLYQPEMQALVPRLLYQVSQGEVRPLLAAYSQVMLVLGEQMNDVLYFAVACAEDAEVPTLPAAGVFVSVQKMAREVCAAWGLPGKPLPGPVKSNVPTLLLSGGLDPVTPPRLANQVATGLANRLHLQAPQLGHVISHYRCVPKVIHEFIQDAKAGAEAKSCDLKLRAMPALPFYVTDKEARP</sequence>
<protein>
    <submittedName>
        <fullName evidence="5">Pimeloyl-ACP methyl ester carboxylesterase</fullName>
    </submittedName>
</protein>
<dbReference type="RefSeq" id="WP_184041443.1">
    <property type="nucleotide sequence ID" value="NZ_JACHHY010000023.1"/>
</dbReference>
<comment type="caution">
    <text evidence="5">The sequence shown here is derived from an EMBL/GenBank/DDBJ whole genome shotgun (WGS) entry which is preliminary data.</text>
</comment>
<organism evidence="5 6">
    <name type="scientific">Chitinivorax tropicus</name>
    <dbReference type="NCBI Taxonomy" id="714531"/>
    <lineage>
        <taxon>Bacteria</taxon>
        <taxon>Pseudomonadati</taxon>
        <taxon>Pseudomonadota</taxon>
        <taxon>Betaproteobacteria</taxon>
        <taxon>Chitinivorax</taxon>
    </lineage>
</organism>
<dbReference type="InterPro" id="IPR000073">
    <property type="entry name" value="AB_hydrolase_1"/>
</dbReference>
<gene>
    <name evidence="5" type="ORF">HNQ59_003342</name>
</gene>
<evidence type="ECO:0000313" key="5">
    <source>
        <dbReference type="EMBL" id="MBB5020034.1"/>
    </source>
</evidence>
<dbReference type="AlphaFoldDB" id="A0A840MLK2"/>
<keyword evidence="3" id="KW-0732">Signal</keyword>
<feature type="chain" id="PRO_5032532646" evidence="3">
    <location>
        <begin position="28"/>
        <end position="481"/>
    </location>
</feature>
<name>A0A840MLK2_9PROT</name>
<dbReference type="Proteomes" id="UP000575898">
    <property type="component" value="Unassembled WGS sequence"/>
</dbReference>
<dbReference type="PANTHER" id="PTHR43798">
    <property type="entry name" value="MONOACYLGLYCEROL LIPASE"/>
    <property type="match status" value="1"/>
</dbReference>
<dbReference type="GO" id="GO:0016020">
    <property type="term" value="C:membrane"/>
    <property type="evidence" value="ECO:0007669"/>
    <property type="project" value="TreeGrafter"/>
</dbReference>
<keyword evidence="2" id="KW-0378">Hydrolase</keyword>
<evidence type="ECO:0000313" key="6">
    <source>
        <dbReference type="Proteomes" id="UP000575898"/>
    </source>
</evidence>
<dbReference type="GO" id="GO:0006508">
    <property type="term" value="P:proteolysis"/>
    <property type="evidence" value="ECO:0007669"/>
    <property type="project" value="InterPro"/>
</dbReference>
<dbReference type="InterPro" id="IPR050266">
    <property type="entry name" value="AB_hydrolase_sf"/>
</dbReference>
<evidence type="ECO:0000259" key="4">
    <source>
        <dbReference type="Pfam" id="PF00561"/>
    </source>
</evidence>